<evidence type="ECO:0000256" key="4">
    <source>
        <dbReference type="ARBA" id="ARBA00022692"/>
    </source>
</evidence>
<dbReference type="Gene3D" id="1.10.3730.20">
    <property type="match status" value="1"/>
</dbReference>
<protein>
    <submittedName>
        <fullName evidence="9">QacE family quaternary ammonium compound efflux SMR transporter</fullName>
    </submittedName>
</protein>
<keyword evidence="3" id="KW-1003">Cell membrane</keyword>
<keyword evidence="6 8" id="KW-0472">Membrane</keyword>
<evidence type="ECO:0000256" key="5">
    <source>
        <dbReference type="ARBA" id="ARBA00022989"/>
    </source>
</evidence>
<evidence type="ECO:0000313" key="9">
    <source>
        <dbReference type="EMBL" id="AXI07756.1"/>
    </source>
</evidence>
<organism evidence="9 10">
    <name type="scientific">Oceanobacillus zhaokaii</name>
    <dbReference type="NCBI Taxonomy" id="2052660"/>
    <lineage>
        <taxon>Bacteria</taxon>
        <taxon>Bacillati</taxon>
        <taxon>Bacillota</taxon>
        <taxon>Bacilli</taxon>
        <taxon>Bacillales</taxon>
        <taxon>Bacillaceae</taxon>
        <taxon>Oceanobacillus</taxon>
    </lineage>
</organism>
<dbReference type="GO" id="GO:0005886">
    <property type="term" value="C:plasma membrane"/>
    <property type="evidence" value="ECO:0007669"/>
    <property type="project" value="UniProtKB-SubCell"/>
</dbReference>
<reference evidence="10" key="1">
    <citation type="submission" date="2017-11" db="EMBL/GenBank/DDBJ databases">
        <authorList>
            <person name="Zhu W."/>
        </authorList>
    </citation>
    <scope>NUCLEOTIDE SEQUENCE [LARGE SCALE GENOMIC DNA]</scope>
    <source>
        <strain evidence="10">160</strain>
    </source>
</reference>
<dbReference type="Proteomes" id="UP000253908">
    <property type="component" value="Chromosome"/>
</dbReference>
<dbReference type="InterPro" id="IPR000390">
    <property type="entry name" value="Small_drug/metabolite_transptr"/>
</dbReference>
<dbReference type="RefSeq" id="WP_114915050.1">
    <property type="nucleotide sequence ID" value="NZ_CP024848.1"/>
</dbReference>
<accession>A0A345PCM6</accession>
<name>A0A345PCM6_9BACI</name>
<dbReference type="InterPro" id="IPR037185">
    <property type="entry name" value="EmrE-like"/>
</dbReference>
<evidence type="ECO:0000256" key="7">
    <source>
        <dbReference type="RuleBase" id="RU003942"/>
    </source>
</evidence>
<keyword evidence="5 8" id="KW-1133">Transmembrane helix</keyword>
<evidence type="ECO:0000256" key="6">
    <source>
        <dbReference type="ARBA" id="ARBA00023136"/>
    </source>
</evidence>
<dbReference type="AlphaFoldDB" id="A0A345PCM6"/>
<dbReference type="GO" id="GO:0022857">
    <property type="term" value="F:transmembrane transporter activity"/>
    <property type="evidence" value="ECO:0007669"/>
    <property type="project" value="InterPro"/>
</dbReference>
<evidence type="ECO:0000313" key="10">
    <source>
        <dbReference type="Proteomes" id="UP000253908"/>
    </source>
</evidence>
<dbReference type="EMBL" id="CP024848">
    <property type="protein sequence ID" value="AXI07756.1"/>
    <property type="molecule type" value="Genomic_DNA"/>
</dbReference>
<dbReference type="OrthoDB" id="21828at2"/>
<keyword evidence="4 7" id="KW-0812">Transmembrane</keyword>
<feature type="transmembrane region" description="Helical" evidence="8">
    <location>
        <begin position="12"/>
        <end position="32"/>
    </location>
</feature>
<feature type="transmembrane region" description="Helical" evidence="8">
    <location>
        <begin position="39"/>
        <end position="60"/>
    </location>
</feature>
<comment type="similarity">
    <text evidence="7">Belongs to the drug/metabolite transporter (DMT) superfamily. Small multidrug resistance (SMR) (TC 2.A.7.1) family.</text>
</comment>
<comment type="subcellular location">
    <subcellularLocation>
        <location evidence="1 7">Cell membrane</location>
        <topology evidence="1 7">Multi-pass membrane protein</topology>
    </subcellularLocation>
</comment>
<evidence type="ECO:0000256" key="8">
    <source>
        <dbReference type="SAM" id="Phobius"/>
    </source>
</evidence>
<dbReference type="KEGG" id="ocn:CUC15_01615"/>
<dbReference type="PANTHER" id="PTHR30561">
    <property type="entry name" value="SMR FAMILY PROTON-DEPENDENT DRUG EFFLUX TRANSPORTER SUGE"/>
    <property type="match status" value="1"/>
</dbReference>
<evidence type="ECO:0000256" key="1">
    <source>
        <dbReference type="ARBA" id="ARBA00004651"/>
    </source>
</evidence>
<evidence type="ECO:0000256" key="3">
    <source>
        <dbReference type="ARBA" id="ARBA00022475"/>
    </source>
</evidence>
<keyword evidence="10" id="KW-1185">Reference proteome</keyword>
<proteinExistence type="inferred from homology"/>
<dbReference type="SUPFAM" id="SSF103481">
    <property type="entry name" value="Multidrug resistance efflux transporter EmrE"/>
    <property type="match status" value="1"/>
</dbReference>
<dbReference type="Pfam" id="PF00893">
    <property type="entry name" value="Multi_Drug_Res"/>
    <property type="match status" value="1"/>
</dbReference>
<evidence type="ECO:0000256" key="2">
    <source>
        <dbReference type="ARBA" id="ARBA00022448"/>
    </source>
</evidence>
<dbReference type="InterPro" id="IPR045324">
    <property type="entry name" value="Small_multidrug_res"/>
</dbReference>
<sequence>MLKLTEGFKKLFPSVEVIIGYAVAFYMLSLALQTLPLGLAYAIWSGVGTAVTAVLGVLLFDDPLNIGMVFGLPLIIGRVVLLNTSSKTKVES</sequence>
<dbReference type="PANTHER" id="PTHR30561:SF1">
    <property type="entry name" value="MULTIDRUG TRANSPORTER EMRE"/>
    <property type="match status" value="1"/>
</dbReference>
<gene>
    <name evidence="9" type="ORF">CUC15_01615</name>
</gene>
<keyword evidence="2" id="KW-0813">Transport</keyword>
<feature type="transmembrane region" description="Helical" evidence="8">
    <location>
        <begin position="66"/>
        <end position="84"/>
    </location>
</feature>